<gene>
    <name evidence="2" type="ORF">ACG04R_13455</name>
</gene>
<proteinExistence type="predicted"/>
<dbReference type="EMBL" id="JBIGIC010000006">
    <property type="protein sequence ID" value="MFG6487683.1"/>
    <property type="molecule type" value="Genomic_DNA"/>
</dbReference>
<sequence>MLAMLVPVQSQATDEPSPQLPRPQADHASADRLYLRVRPSTVETPLFARASRSQPIRLEPRKSLIEQGIEGSREALIACQRGAYPGATVSASAVKAAGSEAQPDHCYRF</sequence>
<organism evidence="2 3">
    <name type="scientific">Pelomonas candidula</name>
    <dbReference type="NCBI Taxonomy" id="3299025"/>
    <lineage>
        <taxon>Bacteria</taxon>
        <taxon>Pseudomonadati</taxon>
        <taxon>Pseudomonadota</taxon>
        <taxon>Betaproteobacteria</taxon>
        <taxon>Burkholderiales</taxon>
        <taxon>Sphaerotilaceae</taxon>
        <taxon>Roseateles</taxon>
    </lineage>
</organism>
<dbReference type="Proteomes" id="UP001606134">
    <property type="component" value="Unassembled WGS sequence"/>
</dbReference>
<feature type="region of interest" description="Disordered" evidence="1">
    <location>
        <begin position="1"/>
        <end position="29"/>
    </location>
</feature>
<keyword evidence="3" id="KW-1185">Reference proteome</keyword>
<accession>A0ABW7HDE7</accession>
<dbReference type="RefSeq" id="WP_394411052.1">
    <property type="nucleotide sequence ID" value="NZ_JBIGIC010000006.1"/>
</dbReference>
<evidence type="ECO:0000313" key="2">
    <source>
        <dbReference type="EMBL" id="MFG6487683.1"/>
    </source>
</evidence>
<evidence type="ECO:0000256" key="1">
    <source>
        <dbReference type="SAM" id="MobiDB-lite"/>
    </source>
</evidence>
<protein>
    <submittedName>
        <fullName evidence="2">Uncharacterized protein</fullName>
    </submittedName>
</protein>
<comment type="caution">
    <text evidence="2">The sequence shown here is derived from an EMBL/GenBank/DDBJ whole genome shotgun (WGS) entry which is preliminary data.</text>
</comment>
<name>A0ABW7HDE7_9BURK</name>
<reference evidence="2 3" key="1">
    <citation type="submission" date="2024-08" db="EMBL/GenBank/DDBJ databases">
        <authorList>
            <person name="Lu H."/>
        </authorList>
    </citation>
    <scope>NUCLEOTIDE SEQUENCE [LARGE SCALE GENOMIC DNA]</scope>
    <source>
        <strain evidence="2 3">BYS78W</strain>
    </source>
</reference>
<evidence type="ECO:0000313" key="3">
    <source>
        <dbReference type="Proteomes" id="UP001606134"/>
    </source>
</evidence>